<name>A0AAD1S5J4_PELCU</name>
<gene>
    <name evidence="2" type="ORF">PECUL_23A051950</name>
</gene>
<dbReference type="AlphaFoldDB" id="A0AAD1S5J4"/>
<protein>
    <submittedName>
        <fullName evidence="2">Uncharacterized protein</fullName>
    </submittedName>
</protein>
<evidence type="ECO:0000313" key="3">
    <source>
        <dbReference type="Proteomes" id="UP001295444"/>
    </source>
</evidence>
<feature type="region of interest" description="Disordered" evidence="1">
    <location>
        <begin position="79"/>
        <end position="187"/>
    </location>
</feature>
<feature type="compositionally biased region" description="Low complexity" evidence="1">
    <location>
        <begin position="9"/>
        <end position="19"/>
    </location>
</feature>
<evidence type="ECO:0000256" key="1">
    <source>
        <dbReference type="SAM" id="MobiDB-lite"/>
    </source>
</evidence>
<dbReference type="EMBL" id="OW240916">
    <property type="protein sequence ID" value="CAH2293171.1"/>
    <property type="molecule type" value="Genomic_DNA"/>
</dbReference>
<keyword evidence="3" id="KW-1185">Reference proteome</keyword>
<accession>A0AAD1S5J4</accession>
<sequence length="230" mass="25144">MAGDRDRATAATTTCNDTAKMAGAERTPNNTEDNPDILARLDRIFDNFWRKLENKIYQPVWSQPGDCTLHKPTPVMKQKIAAATTQRAPTWRQGGKRAPSRGPTTHPGSLPKGKSLPRSHPPRSATAPEGEASSRRHNKQDASHKLKARQQAPTVKALTWTTRKPQSPTKPAAAGRRNPPKGKPQPCITLNKSRRILLLATEKHCLLPGTQNATCSNTDGDFALTKRGIG</sequence>
<dbReference type="Proteomes" id="UP001295444">
    <property type="component" value="Chromosome 05"/>
</dbReference>
<feature type="compositionally biased region" description="Polar residues" evidence="1">
    <location>
        <begin position="159"/>
        <end position="169"/>
    </location>
</feature>
<proteinExistence type="predicted"/>
<organism evidence="2 3">
    <name type="scientific">Pelobates cultripes</name>
    <name type="common">Western spadefoot toad</name>
    <dbReference type="NCBI Taxonomy" id="61616"/>
    <lineage>
        <taxon>Eukaryota</taxon>
        <taxon>Metazoa</taxon>
        <taxon>Chordata</taxon>
        <taxon>Craniata</taxon>
        <taxon>Vertebrata</taxon>
        <taxon>Euteleostomi</taxon>
        <taxon>Amphibia</taxon>
        <taxon>Batrachia</taxon>
        <taxon>Anura</taxon>
        <taxon>Pelobatoidea</taxon>
        <taxon>Pelobatidae</taxon>
        <taxon>Pelobates</taxon>
    </lineage>
</organism>
<reference evidence="2" key="1">
    <citation type="submission" date="2022-03" db="EMBL/GenBank/DDBJ databases">
        <authorList>
            <person name="Alioto T."/>
            <person name="Alioto T."/>
            <person name="Gomez Garrido J."/>
        </authorList>
    </citation>
    <scope>NUCLEOTIDE SEQUENCE</scope>
</reference>
<feature type="region of interest" description="Disordered" evidence="1">
    <location>
        <begin position="1"/>
        <end position="35"/>
    </location>
</feature>
<evidence type="ECO:0000313" key="2">
    <source>
        <dbReference type="EMBL" id="CAH2293171.1"/>
    </source>
</evidence>